<dbReference type="Gene3D" id="3.30.70.1020">
    <property type="entry name" value="Trehalose-6-phosphate phosphatase related protein, domain 2"/>
    <property type="match status" value="1"/>
</dbReference>
<keyword evidence="4" id="KW-0479">Metal-binding</keyword>
<dbReference type="PANTHER" id="PTHR43768:SF3">
    <property type="entry name" value="TREHALOSE 6-PHOSPHATE PHOSPHATASE"/>
    <property type="match status" value="1"/>
</dbReference>
<evidence type="ECO:0000256" key="2">
    <source>
        <dbReference type="ARBA" id="ARBA00008770"/>
    </source>
</evidence>
<dbReference type="EC" id="3.1.3.12" evidence="4"/>
<comment type="caution">
    <text evidence="5">The sequence shown here is derived from an EMBL/GenBank/DDBJ whole genome shotgun (WGS) entry which is preliminary data.</text>
</comment>
<comment type="pathway">
    <text evidence="1 4">Glycan biosynthesis; trehalose biosynthesis.</text>
</comment>
<dbReference type="OrthoDB" id="9814913at2"/>
<dbReference type="InterPro" id="IPR006379">
    <property type="entry name" value="HAD-SF_hydro_IIB"/>
</dbReference>
<evidence type="ECO:0000256" key="4">
    <source>
        <dbReference type="RuleBase" id="RU361117"/>
    </source>
</evidence>
<keyword evidence="3 4" id="KW-0378">Hydrolase</keyword>
<dbReference type="NCBIfam" id="TIGR01484">
    <property type="entry name" value="HAD-SF-IIB"/>
    <property type="match status" value="1"/>
</dbReference>
<sequence>MGSPEPLPPPPALAEIAREAPVALFLDFDGTLVDIADRPELIDVPGHLARNLLRLADALAGRLAVISGRSIADLQRYLGDVPLAFGGSHGLEARLADGTSAAHSTTGIDASLVSELESFVARHDGLQLETKSLGAAVHYRAVPQLQDAVLERLTALSRQHALAIKQGKCVVELLPPGASKAAAVGALMEREPFGTGMPVFIGDDVTDEDGFLEATARGGFGIAVGERVSKNARYRLASPDAVREWCKL</sequence>
<dbReference type="InterPro" id="IPR003337">
    <property type="entry name" value="Trehalose_PPase"/>
</dbReference>
<dbReference type="GO" id="GO:0046872">
    <property type="term" value="F:metal ion binding"/>
    <property type="evidence" value="ECO:0007669"/>
    <property type="project" value="UniProtKB-KW"/>
</dbReference>
<comment type="similarity">
    <text evidence="2 4">Belongs to the trehalose phosphatase family.</text>
</comment>
<dbReference type="RefSeq" id="WP_160673122.1">
    <property type="nucleotide sequence ID" value="NZ_WTYN01000001.1"/>
</dbReference>
<evidence type="ECO:0000256" key="3">
    <source>
        <dbReference type="ARBA" id="ARBA00022801"/>
    </source>
</evidence>
<keyword evidence="6" id="KW-1185">Reference proteome</keyword>
<accession>A0A844YCD0</accession>
<dbReference type="UniPathway" id="UPA00299"/>
<evidence type="ECO:0000256" key="1">
    <source>
        <dbReference type="ARBA" id="ARBA00005199"/>
    </source>
</evidence>
<dbReference type="SUPFAM" id="SSF56784">
    <property type="entry name" value="HAD-like"/>
    <property type="match status" value="1"/>
</dbReference>
<dbReference type="GO" id="GO:0004805">
    <property type="term" value="F:trehalose-phosphatase activity"/>
    <property type="evidence" value="ECO:0007669"/>
    <property type="project" value="UniProtKB-EC"/>
</dbReference>
<dbReference type="EMBL" id="WTYN01000001">
    <property type="protein sequence ID" value="MXO62676.1"/>
    <property type="molecule type" value="Genomic_DNA"/>
</dbReference>
<name>A0A844YCD0_9SPHN</name>
<proteinExistence type="inferred from homology"/>
<keyword evidence="4" id="KW-0460">Magnesium</keyword>
<protein>
    <recommendedName>
        <fullName evidence="4">Trehalose 6-phosphate phosphatase</fullName>
        <ecNumber evidence="4">3.1.3.12</ecNumber>
    </recommendedName>
</protein>
<dbReference type="Gene3D" id="3.40.50.1000">
    <property type="entry name" value="HAD superfamily/HAD-like"/>
    <property type="match status" value="1"/>
</dbReference>
<dbReference type="InterPro" id="IPR044651">
    <property type="entry name" value="OTSB-like"/>
</dbReference>
<comment type="cofactor">
    <cofactor evidence="4">
        <name>Mg(2+)</name>
        <dbReference type="ChEBI" id="CHEBI:18420"/>
    </cofactor>
</comment>
<dbReference type="InterPro" id="IPR023214">
    <property type="entry name" value="HAD_sf"/>
</dbReference>
<dbReference type="InterPro" id="IPR036412">
    <property type="entry name" value="HAD-like_sf"/>
</dbReference>
<dbReference type="NCBIfam" id="TIGR00685">
    <property type="entry name" value="T6PP"/>
    <property type="match status" value="1"/>
</dbReference>
<dbReference type="AlphaFoldDB" id="A0A844YCD0"/>
<organism evidence="5 6">
    <name type="scientific">Qipengyuania oceanensis</name>
    <dbReference type="NCBI Taxonomy" id="1463597"/>
    <lineage>
        <taxon>Bacteria</taxon>
        <taxon>Pseudomonadati</taxon>
        <taxon>Pseudomonadota</taxon>
        <taxon>Alphaproteobacteria</taxon>
        <taxon>Sphingomonadales</taxon>
        <taxon>Erythrobacteraceae</taxon>
        <taxon>Qipengyuania</taxon>
    </lineage>
</organism>
<dbReference type="Pfam" id="PF02358">
    <property type="entry name" value="Trehalose_PPase"/>
    <property type="match status" value="1"/>
</dbReference>
<dbReference type="PANTHER" id="PTHR43768">
    <property type="entry name" value="TREHALOSE 6-PHOSPHATE PHOSPHATASE"/>
    <property type="match status" value="1"/>
</dbReference>
<comment type="function">
    <text evidence="4">Removes the phosphate from trehalose 6-phosphate to produce free trehalose.</text>
</comment>
<comment type="catalytic activity">
    <reaction evidence="4">
        <text>alpha,alpha-trehalose 6-phosphate + H2O = alpha,alpha-trehalose + phosphate</text>
        <dbReference type="Rhea" id="RHEA:23420"/>
        <dbReference type="ChEBI" id="CHEBI:15377"/>
        <dbReference type="ChEBI" id="CHEBI:16551"/>
        <dbReference type="ChEBI" id="CHEBI:43474"/>
        <dbReference type="ChEBI" id="CHEBI:58429"/>
        <dbReference type="EC" id="3.1.3.12"/>
    </reaction>
</comment>
<evidence type="ECO:0000313" key="5">
    <source>
        <dbReference type="EMBL" id="MXO62676.1"/>
    </source>
</evidence>
<dbReference type="Proteomes" id="UP000445582">
    <property type="component" value="Unassembled WGS sequence"/>
</dbReference>
<evidence type="ECO:0000313" key="6">
    <source>
        <dbReference type="Proteomes" id="UP000445582"/>
    </source>
</evidence>
<reference evidence="5 6" key="1">
    <citation type="submission" date="2019-12" db="EMBL/GenBank/DDBJ databases">
        <title>Genomic-based taxomic classification of the family Erythrobacteraceae.</title>
        <authorList>
            <person name="Xu L."/>
        </authorList>
    </citation>
    <scope>NUCLEOTIDE SEQUENCE [LARGE SCALE GENOMIC DNA]</scope>
    <source>
        <strain evidence="5 6">MCCC 1A09965</strain>
    </source>
</reference>
<dbReference type="CDD" id="cd01627">
    <property type="entry name" value="HAD_TPP"/>
    <property type="match status" value="1"/>
</dbReference>
<dbReference type="GO" id="GO:0005992">
    <property type="term" value="P:trehalose biosynthetic process"/>
    <property type="evidence" value="ECO:0007669"/>
    <property type="project" value="UniProtKB-UniPathway"/>
</dbReference>
<gene>
    <name evidence="5" type="primary">otsB</name>
    <name evidence="5" type="ORF">GRI48_06595</name>
</gene>